<reference evidence="3" key="2">
    <citation type="submission" date="2010-01" db="EMBL/GenBank/DDBJ databases">
        <title>The complete genome of Conexibacter woesei DSM 14684.</title>
        <authorList>
            <consortium name="US DOE Joint Genome Institute (JGI-PGF)"/>
            <person name="Lucas S."/>
            <person name="Copeland A."/>
            <person name="Lapidus A."/>
            <person name="Glavina del Rio T."/>
            <person name="Dalin E."/>
            <person name="Tice H."/>
            <person name="Bruce D."/>
            <person name="Goodwin L."/>
            <person name="Pitluck S."/>
            <person name="Kyrpides N."/>
            <person name="Mavromatis K."/>
            <person name="Ivanova N."/>
            <person name="Mikhailova N."/>
            <person name="Chertkov O."/>
            <person name="Brettin T."/>
            <person name="Detter J.C."/>
            <person name="Han C."/>
            <person name="Larimer F."/>
            <person name="Land M."/>
            <person name="Hauser L."/>
            <person name="Markowitz V."/>
            <person name="Cheng J.-F."/>
            <person name="Hugenholtz P."/>
            <person name="Woyke T."/>
            <person name="Wu D."/>
            <person name="Pukall R."/>
            <person name="Steenblock K."/>
            <person name="Schneider S."/>
            <person name="Klenk H.-P."/>
            <person name="Eisen J.A."/>
        </authorList>
    </citation>
    <scope>NUCLEOTIDE SEQUENCE [LARGE SCALE GENOMIC DNA]</scope>
    <source>
        <strain evidence="3">DSM 14684 / CIP 108061 / JCM 11494 / NBRC 100937 / ID131577</strain>
    </source>
</reference>
<dbReference type="InterPro" id="IPR037401">
    <property type="entry name" value="SnoaL-like"/>
</dbReference>
<organism evidence="2 3">
    <name type="scientific">Conexibacter woesei (strain DSM 14684 / CCUG 47730 / CIP 108061 / JCM 11494 / NBRC 100937 / ID131577)</name>
    <dbReference type="NCBI Taxonomy" id="469383"/>
    <lineage>
        <taxon>Bacteria</taxon>
        <taxon>Bacillati</taxon>
        <taxon>Actinomycetota</taxon>
        <taxon>Thermoleophilia</taxon>
        <taxon>Solirubrobacterales</taxon>
        <taxon>Conexibacteraceae</taxon>
        <taxon>Conexibacter</taxon>
    </lineage>
</organism>
<accession>D3F4E5</accession>
<protein>
    <recommendedName>
        <fullName evidence="1">SnoaL-like domain-containing protein</fullName>
    </recommendedName>
</protein>
<gene>
    <name evidence="2" type="ordered locus">Cwoe_2092</name>
</gene>
<dbReference type="Pfam" id="PF13577">
    <property type="entry name" value="SnoaL_4"/>
    <property type="match status" value="1"/>
</dbReference>
<dbReference type="SUPFAM" id="SSF54427">
    <property type="entry name" value="NTF2-like"/>
    <property type="match status" value="1"/>
</dbReference>
<proteinExistence type="predicted"/>
<evidence type="ECO:0000313" key="2">
    <source>
        <dbReference type="EMBL" id="ADB50517.1"/>
    </source>
</evidence>
<dbReference type="AlphaFoldDB" id="D3F4E5"/>
<dbReference type="STRING" id="469383.Cwoe_2092"/>
<dbReference type="InterPro" id="IPR032710">
    <property type="entry name" value="NTF2-like_dom_sf"/>
</dbReference>
<feature type="domain" description="SnoaL-like" evidence="1">
    <location>
        <begin position="19"/>
        <end position="143"/>
    </location>
</feature>
<sequence length="160" mass="18145">MSGHAGVPAELSAQVAWLVDRARISDLLHSYARCVDTKDWDGFVANFTADAVLEYPWEGEWSRHEGQAGLAEKLDRSFSRYHATQHMSSNHQISIDGDTARSTSYLHSSHIRSAEDQQDHWDVGGWYHCEYVRTAEGWRFTHLVLEAVWQTDGVADILEA</sequence>
<dbReference type="RefSeq" id="WP_012933568.1">
    <property type="nucleotide sequence ID" value="NC_013739.1"/>
</dbReference>
<dbReference type="OrthoDB" id="2599042at2"/>
<dbReference type="eggNOG" id="COG5517">
    <property type="taxonomic scope" value="Bacteria"/>
</dbReference>
<dbReference type="CDD" id="cd00531">
    <property type="entry name" value="NTF2_like"/>
    <property type="match status" value="1"/>
</dbReference>
<keyword evidence="3" id="KW-1185">Reference proteome</keyword>
<dbReference type="Gene3D" id="3.10.450.50">
    <property type="match status" value="1"/>
</dbReference>
<dbReference type="EMBL" id="CP001854">
    <property type="protein sequence ID" value="ADB50517.1"/>
    <property type="molecule type" value="Genomic_DNA"/>
</dbReference>
<evidence type="ECO:0000313" key="3">
    <source>
        <dbReference type="Proteomes" id="UP000008229"/>
    </source>
</evidence>
<dbReference type="Proteomes" id="UP000008229">
    <property type="component" value="Chromosome"/>
</dbReference>
<name>D3F4E5_CONWI</name>
<evidence type="ECO:0000259" key="1">
    <source>
        <dbReference type="Pfam" id="PF13577"/>
    </source>
</evidence>
<reference evidence="2 3" key="1">
    <citation type="journal article" date="2010" name="Stand. Genomic Sci.">
        <title>Complete genome sequence of Conexibacter woesei type strain (ID131577).</title>
        <authorList>
            <person name="Pukall R."/>
            <person name="Lapidus A."/>
            <person name="Glavina Del Rio T."/>
            <person name="Copeland A."/>
            <person name="Tice H."/>
            <person name="Cheng J.-F."/>
            <person name="Lucas S."/>
            <person name="Chen F."/>
            <person name="Nolan M."/>
            <person name="Bruce D."/>
            <person name="Goodwin L."/>
            <person name="Pitluck S."/>
            <person name="Mavromatis K."/>
            <person name="Ivanova N."/>
            <person name="Ovchinnikova G."/>
            <person name="Pati A."/>
            <person name="Chen A."/>
            <person name="Palaniappan K."/>
            <person name="Land M."/>
            <person name="Hauser L."/>
            <person name="Chang Y.-J."/>
            <person name="Jeffries C.D."/>
            <person name="Chain P."/>
            <person name="Meincke L."/>
            <person name="Sims D."/>
            <person name="Brettin T."/>
            <person name="Detter J.C."/>
            <person name="Rohde M."/>
            <person name="Goeker M."/>
            <person name="Bristow J."/>
            <person name="Eisen J.A."/>
            <person name="Markowitz V."/>
            <person name="Kyrpides N.C."/>
            <person name="Klenk H.-P."/>
            <person name="Hugenholtz P."/>
        </authorList>
    </citation>
    <scope>NUCLEOTIDE SEQUENCE [LARGE SCALE GENOMIC DNA]</scope>
    <source>
        <strain evidence="3">DSM 14684 / CIP 108061 / JCM 11494 / NBRC 100937 / ID131577</strain>
    </source>
</reference>
<dbReference type="HOGENOM" id="CLU_106738_10_0_11"/>
<dbReference type="KEGG" id="cwo:Cwoe_2092"/>